<sequence>MAIYFMRKCWASILNDCEGEITREHIISDNLLNKTVITEGLAWCKDSRKEIGASNFTVRHLCKKHNNSLSVYDSEIKYYVEVFKTLYRVNNKFNKYGFSIKKVPIVYKISGKKLEKWFFKTMLNIVLVNKPNVILDFEKVAQIIFSDQSFEKPYGLSWAVKTGQVYEGDDSISFVPIFRNENELVGCLFDFLTHKFVVLVPNEFSPLDKFGNLDLPIGNAEDFDNLQINWHNKTITTSAIIGRKRIVTQRLEIEW</sequence>
<name>A0ABT8F997_9BACT</name>
<gene>
    <name evidence="1" type="ORF">QWY31_15775</name>
</gene>
<evidence type="ECO:0000313" key="2">
    <source>
        <dbReference type="Proteomes" id="UP001168552"/>
    </source>
</evidence>
<organism evidence="1 2">
    <name type="scientific">Shiella aurantiaca</name>
    <dbReference type="NCBI Taxonomy" id="3058365"/>
    <lineage>
        <taxon>Bacteria</taxon>
        <taxon>Pseudomonadati</taxon>
        <taxon>Bacteroidota</taxon>
        <taxon>Cytophagia</taxon>
        <taxon>Cytophagales</taxon>
        <taxon>Shiellaceae</taxon>
        <taxon>Shiella</taxon>
    </lineage>
</organism>
<proteinExistence type="predicted"/>
<keyword evidence="2" id="KW-1185">Reference proteome</keyword>
<reference evidence="1" key="1">
    <citation type="submission" date="2023-06" db="EMBL/GenBank/DDBJ databases">
        <title>Cytophagales bacterium Strain LB-30, isolated from soil.</title>
        <authorList>
            <person name="Liu B."/>
        </authorList>
    </citation>
    <scope>NUCLEOTIDE SEQUENCE</scope>
    <source>
        <strain evidence="1">LB-30</strain>
    </source>
</reference>
<dbReference type="EMBL" id="JAUHJS010000009">
    <property type="protein sequence ID" value="MDN4166970.1"/>
    <property type="molecule type" value="Genomic_DNA"/>
</dbReference>
<accession>A0ABT8F997</accession>
<comment type="caution">
    <text evidence="1">The sequence shown here is derived from an EMBL/GenBank/DDBJ whole genome shotgun (WGS) entry which is preliminary data.</text>
</comment>
<dbReference type="Proteomes" id="UP001168552">
    <property type="component" value="Unassembled WGS sequence"/>
</dbReference>
<evidence type="ECO:0000313" key="1">
    <source>
        <dbReference type="EMBL" id="MDN4166970.1"/>
    </source>
</evidence>
<dbReference type="RefSeq" id="WP_320005507.1">
    <property type="nucleotide sequence ID" value="NZ_JAUHJS010000009.1"/>
</dbReference>
<protein>
    <recommendedName>
        <fullName evidence="3">HNH endonuclease</fullName>
    </recommendedName>
</protein>
<evidence type="ECO:0008006" key="3">
    <source>
        <dbReference type="Google" id="ProtNLM"/>
    </source>
</evidence>